<dbReference type="EMBL" id="HBHW01039065">
    <property type="protein sequence ID" value="CAE0061923.1"/>
    <property type="molecule type" value="Transcribed_RNA"/>
</dbReference>
<name>A0A7S3A575_9RHOD</name>
<protein>
    <submittedName>
        <fullName evidence="2">Uncharacterized protein</fullName>
    </submittedName>
</protein>
<organism evidence="2">
    <name type="scientific">Rhodosorus marinus</name>
    <dbReference type="NCBI Taxonomy" id="101924"/>
    <lineage>
        <taxon>Eukaryota</taxon>
        <taxon>Rhodophyta</taxon>
        <taxon>Stylonematophyceae</taxon>
        <taxon>Stylonematales</taxon>
        <taxon>Stylonemataceae</taxon>
        <taxon>Rhodosorus</taxon>
    </lineage>
</organism>
<sequence>MEEIRGLGARSGGAEASQAYSTPVKGHASSSGGMVGVGHWAGAGQKFTVEDLDRLDGRELARLVMYAEEESSRLNALEMAEVGRAVNADKSRDLDHQRDERSQTDQEKQENENS</sequence>
<gene>
    <name evidence="2" type="ORF">RMAR00112_LOCUS29992</name>
</gene>
<reference evidence="2" key="1">
    <citation type="submission" date="2021-01" db="EMBL/GenBank/DDBJ databases">
        <authorList>
            <person name="Corre E."/>
            <person name="Pelletier E."/>
            <person name="Niang G."/>
            <person name="Scheremetjew M."/>
            <person name="Finn R."/>
            <person name="Kale V."/>
            <person name="Holt S."/>
            <person name="Cochrane G."/>
            <person name="Meng A."/>
            <person name="Brown T."/>
            <person name="Cohen L."/>
        </authorList>
    </citation>
    <scope>NUCLEOTIDE SEQUENCE</scope>
    <source>
        <strain evidence="2">CCMP 769</strain>
    </source>
</reference>
<proteinExistence type="predicted"/>
<evidence type="ECO:0000256" key="1">
    <source>
        <dbReference type="SAM" id="MobiDB-lite"/>
    </source>
</evidence>
<feature type="compositionally biased region" description="Basic and acidic residues" evidence="1">
    <location>
        <begin position="87"/>
        <end position="114"/>
    </location>
</feature>
<feature type="region of interest" description="Disordered" evidence="1">
    <location>
        <begin position="1"/>
        <end position="34"/>
    </location>
</feature>
<dbReference type="AlphaFoldDB" id="A0A7S3A575"/>
<accession>A0A7S3A575</accession>
<evidence type="ECO:0000313" key="2">
    <source>
        <dbReference type="EMBL" id="CAE0061923.1"/>
    </source>
</evidence>
<feature type="region of interest" description="Disordered" evidence="1">
    <location>
        <begin position="85"/>
        <end position="114"/>
    </location>
</feature>